<keyword evidence="1" id="KW-0812">Transmembrane</keyword>
<reference evidence="3" key="1">
    <citation type="journal article" date="2024" name="FEMS Microbiol. Lett.">
        <title>Genomic insights into Spiroplasma endosymbionts that induce male-killing and protective phenotypes in the pea aphid.</title>
        <authorList>
            <person name="Arai H."/>
            <person name="Legeai F."/>
            <person name="Kageyama D."/>
            <person name="Sugio A."/>
            <person name="Simon J.C."/>
        </authorList>
    </citation>
    <scope>NUCLEOTIDE SEQUENCE [LARGE SCALE GENOMIC DNA]</scope>
    <source>
        <strain evidence="3">sAp269</strain>
    </source>
</reference>
<accession>A0ABM8JKS3</accession>
<proteinExistence type="predicted"/>
<evidence type="ECO:0008006" key="4">
    <source>
        <dbReference type="Google" id="ProtNLM"/>
    </source>
</evidence>
<keyword evidence="1" id="KW-1133">Transmembrane helix</keyword>
<protein>
    <recommendedName>
        <fullName evidence="4">Spiroplasmavirus-related protein</fullName>
    </recommendedName>
</protein>
<evidence type="ECO:0000313" key="3">
    <source>
        <dbReference type="Proteomes" id="UP001473424"/>
    </source>
</evidence>
<sequence length="51" mass="6036">MIIFLYKIGDNLLKYVIIIMKIVFAIFAKNKITIKNAKMPKIYIVNFWSIV</sequence>
<name>A0ABM8JKS3_9MOLU</name>
<gene>
    <name evidence="2" type="ORF">SAP269_01880</name>
</gene>
<evidence type="ECO:0000313" key="2">
    <source>
        <dbReference type="EMBL" id="BET37599.1"/>
    </source>
</evidence>
<dbReference type="Proteomes" id="UP001473424">
    <property type="component" value="Chromosome"/>
</dbReference>
<keyword evidence="1" id="KW-0472">Membrane</keyword>
<feature type="transmembrane region" description="Helical" evidence="1">
    <location>
        <begin position="12"/>
        <end position="28"/>
    </location>
</feature>
<organism evidence="2 3">
    <name type="scientific">Spiroplasma ixodetis</name>
    <dbReference type="NCBI Taxonomy" id="2141"/>
    <lineage>
        <taxon>Bacteria</taxon>
        <taxon>Bacillati</taxon>
        <taxon>Mycoplasmatota</taxon>
        <taxon>Mollicutes</taxon>
        <taxon>Entomoplasmatales</taxon>
        <taxon>Spiroplasmataceae</taxon>
        <taxon>Spiroplasma</taxon>
    </lineage>
</organism>
<keyword evidence="3" id="KW-1185">Reference proteome</keyword>
<evidence type="ECO:0000256" key="1">
    <source>
        <dbReference type="SAM" id="Phobius"/>
    </source>
</evidence>
<dbReference type="EMBL" id="AP028955">
    <property type="protein sequence ID" value="BET37599.1"/>
    <property type="molecule type" value="Genomic_DNA"/>
</dbReference>